<gene>
    <name evidence="2" type="ORF">K490DRAFT_50804</name>
</gene>
<protein>
    <submittedName>
        <fullName evidence="2">Uncharacterized protein</fullName>
    </submittedName>
</protein>
<evidence type="ECO:0000256" key="1">
    <source>
        <dbReference type="SAM" id="MobiDB-lite"/>
    </source>
</evidence>
<dbReference type="EMBL" id="ML978759">
    <property type="protein sequence ID" value="KAF2083783.1"/>
    <property type="molecule type" value="Genomic_DNA"/>
</dbReference>
<keyword evidence="3" id="KW-1185">Reference proteome</keyword>
<dbReference type="OrthoDB" id="5244524at2759"/>
<dbReference type="AlphaFoldDB" id="A0A9P4HPV5"/>
<sequence length="186" mass="21148">MPQTPRTLEDPLSNLSVKELDTLFQYQIGLRNYKALNQFSFYIAGITDSERRSRKTHLSLCKAGVLFPTSSAVITGNITSNFRSQQQHLPSYARRKLVNMLFFWEEELVRWKLLEGEEGEVTVVLSEERSSGGECVGHLEKRLKEIKGLMRLKPSLRDLEAGNSDEPPDYESAIEQQPMIGERSAA</sequence>
<reference evidence="2" key="1">
    <citation type="journal article" date="2020" name="Stud. Mycol.">
        <title>101 Dothideomycetes genomes: a test case for predicting lifestyles and emergence of pathogens.</title>
        <authorList>
            <person name="Haridas S."/>
            <person name="Albert R."/>
            <person name="Binder M."/>
            <person name="Bloem J."/>
            <person name="Labutti K."/>
            <person name="Salamov A."/>
            <person name="Andreopoulos B."/>
            <person name="Baker S."/>
            <person name="Barry K."/>
            <person name="Bills G."/>
            <person name="Bluhm B."/>
            <person name="Cannon C."/>
            <person name="Castanera R."/>
            <person name="Culley D."/>
            <person name="Daum C."/>
            <person name="Ezra D."/>
            <person name="Gonzalez J."/>
            <person name="Henrissat B."/>
            <person name="Kuo A."/>
            <person name="Liang C."/>
            <person name="Lipzen A."/>
            <person name="Lutzoni F."/>
            <person name="Magnuson J."/>
            <person name="Mondo S."/>
            <person name="Nolan M."/>
            <person name="Ohm R."/>
            <person name="Pangilinan J."/>
            <person name="Park H.-J."/>
            <person name="Ramirez L."/>
            <person name="Alfaro M."/>
            <person name="Sun H."/>
            <person name="Tritt A."/>
            <person name="Yoshinaga Y."/>
            <person name="Zwiers L.-H."/>
            <person name="Turgeon B."/>
            <person name="Goodwin S."/>
            <person name="Spatafora J."/>
            <person name="Crous P."/>
            <person name="Grigoriev I."/>
        </authorList>
    </citation>
    <scope>NUCLEOTIDE SEQUENCE</scope>
    <source>
        <strain evidence="2">CBS 121410</strain>
    </source>
</reference>
<accession>A0A9P4HPV5</accession>
<proteinExistence type="predicted"/>
<dbReference type="Proteomes" id="UP000799776">
    <property type="component" value="Unassembled WGS sequence"/>
</dbReference>
<evidence type="ECO:0000313" key="3">
    <source>
        <dbReference type="Proteomes" id="UP000799776"/>
    </source>
</evidence>
<evidence type="ECO:0000313" key="2">
    <source>
        <dbReference type="EMBL" id="KAF2083783.1"/>
    </source>
</evidence>
<feature type="region of interest" description="Disordered" evidence="1">
    <location>
        <begin position="157"/>
        <end position="186"/>
    </location>
</feature>
<organism evidence="2 3">
    <name type="scientific">Saccharata proteae CBS 121410</name>
    <dbReference type="NCBI Taxonomy" id="1314787"/>
    <lineage>
        <taxon>Eukaryota</taxon>
        <taxon>Fungi</taxon>
        <taxon>Dikarya</taxon>
        <taxon>Ascomycota</taxon>
        <taxon>Pezizomycotina</taxon>
        <taxon>Dothideomycetes</taxon>
        <taxon>Dothideomycetes incertae sedis</taxon>
        <taxon>Botryosphaeriales</taxon>
        <taxon>Saccharataceae</taxon>
        <taxon>Saccharata</taxon>
    </lineage>
</organism>
<comment type="caution">
    <text evidence="2">The sequence shown here is derived from an EMBL/GenBank/DDBJ whole genome shotgun (WGS) entry which is preliminary data.</text>
</comment>
<name>A0A9P4HPV5_9PEZI</name>